<dbReference type="InterPro" id="IPR005467">
    <property type="entry name" value="His_kinase_dom"/>
</dbReference>
<dbReference type="InterPro" id="IPR000014">
    <property type="entry name" value="PAS"/>
</dbReference>
<dbReference type="PANTHER" id="PTHR43304">
    <property type="entry name" value="PHYTOCHROME-LIKE PROTEIN CPH1"/>
    <property type="match status" value="1"/>
</dbReference>
<evidence type="ECO:0000256" key="3">
    <source>
        <dbReference type="ARBA" id="ARBA00022553"/>
    </source>
</evidence>
<feature type="domain" description="PAC" evidence="8">
    <location>
        <begin position="205"/>
        <end position="256"/>
    </location>
</feature>
<evidence type="ECO:0000256" key="4">
    <source>
        <dbReference type="ARBA" id="ARBA00022679"/>
    </source>
</evidence>
<dbReference type="eggNOG" id="COG2205">
    <property type="taxonomic scope" value="Bacteria"/>
</dbReference>
<feature type="domain" description="PAC" evidence="8">
    <location>
        <begin position="331"/>
        <end position="383"/>
    </location>
</feature>
<dbReference type="Gene3D" id="3.30.450.20">
    <property type="entry name" value="PAS domain"/>
    <property type="match status" value="3"/>
</dbReference>
<dbReference type="AlphaFoldDB" id="A0A1G7KNS1"/>
<keyword evidence="3" id="KW-0597">Phosphoprotein</keyword>
<dbReference type="InterPro" id="IPR013656">
    <property type="entry name" value="PAS_4"/>
</dbReference>
<dbReference type="PANTHER" id="PTHR43304:SF1">
    <property type="entry name" value="PAC DOMAIN-CONTAINING PROTEIN"/>
    <property type="match status" value="1"/>
</dbReference>
<dbReference type="PROSITE" id="PS50109">
    <property type="entry name" value="HIS_KIN"/>
    <property type="match status" value="1"/>
</dbReference>
<dbReference type="InterPro" id="IPR036890">
    <property type="entry name" value="HATPase_C_sf"/>
</dbReference>
<dbReference type="PROSITE" id="PS50113">
    <property type="entry name" value="PAC"/>
    <property type="match status" value="2"/>
</dbReference>
<dbReference type="InterPro" id="IPR004358">
    <property type="entry name" value="Sig_transdc_His_kin-like_C"/>
</dbReference>
<sequence length="614" mass="70229">MRQKIKNNDNYLIKQLPKATAYVNLNLSVAHISDSWLRDFNLSLQAIEKNSILGVFPTLTTKWKQDIDYAFLGYKNTPKTDKYFDSSTSKCWLEWTILPWYDEAENIIGAIIQIEDVTKHFLLQQKLEKLEILITVKSQIAKIGSWEYDAINDELKWSDMTKIIHEVPNDYEPNTDSALSFYKPGKNQEKISKYLDQSLKDGLHWSDKFQIITGKGKEIWVIATGKPLFEDEKFVGIIGTFQDITEDVKAQQKTKESENLLRTLIDHLPLNVFVKDLESKKILVNQSECDYLNLTSEELIGKSDFDLYDHDVAQVSRDEDLKILSTLEPMLGVETINIRKDGKQTNFLTSKIPLFNEDNDVVGLIGFSLDITQIKQKEEQLTRLINVSALQNKKLLNFAHIVSHNLRSHTANFSMLLGFLIKEKEEQEREKLLSMLIGASDNLLETIDNLNEVLEINSNPLQEKKNIHANTKIDFVKKNLHSLIKNKGAHIINNISNDVYIKGVPTYVNNILISILSNAIKFGQNKTGNKIELSADKIKGYTILVIKDNGIGIDLEKNKDKIFGMYKTFHQLEKSRGVSLYIARNQIEAMNGKFVIASKVGQGTTFKIYFNEND</sequence>
<dbReference type="InterPro" id="IPR000700">
    <property type="entry name" value="PAS-assoc_C"/>
</dbReference>
<dbReference type="Proteomes" id="UP000182114">
    <property type="component" value="Unassembled WGS sequence"/>
</dbReference>
<dbReference type="PROSITE" id="PS50112">
    <property type="entry name" value="PAS"/>
    <property type="match status" value="1"/>
</dbReference>
<dbReference type="Pfam" id="PF08448">
    <property type="entry name" value="PAS_4"/>
    <property type="match status" value="1"/>
</dbReference>
<evidence type="ECO:0000313" key="10">
    <source>
        <dbReference type="Proteomes" id="UP000182114"/>
    </source>
</evidence>
<dbReference type="Gene3D" id="3.30.565.10">
    <property type="entry name" value="Histidine kinase-like ATPase, C-terminal domain"/>
    <property type="match status" value="1"/>
</dbReference>
<dbReference type="SMART" id="SM00387">
    <property type="entry name" value="HATPase_c"/>
    <property type="match status" value="1"/>
</dbReference>
<evidence type="ECO:0000259" key="6">
    <source>
        <dbReference type="PROSITE" id="PS50109"/>
    </source>
</evidence>
<keyword evidence="5" id="KW-0418">Kinase</keyword>
<dbReference type="SUPFAM" id="SSF55874">
    <property type="entry name" value="ATPase domain of HSP90 chaperone/DNA topoisomerase II/histidine kinase"/>
    <property type="match status" value="1"/>
</dbReference>
<feature type="domain" description="PAS" evidence="7">
    <location>
        <begin position="257"/>
        <end position="311"/>
    </location>
</feature>
<evidence type="ECO:0000259" key="8">
    <source>
        <dbReference type="PROSITE" id="PS50113"/>
    </source>
</evidence>
<organism evidence="9 10">
    <name type="scientific">Cellulophaga baltica</name>
    <dbReference type="NCBI Taxonomy" id="76594"/>
    <lineage>
        <taxon>Bacteria</taxon>
        <taxon>Pseudomonadati</taxon>
        <taxon>Bacteroidota</taxon>
        <taxon>Flavobacteriia</taxon>
        <taxon>Flavobacteriales</taxon>
        <taxon>Flavobacteriaceae</taxon>
        <taxon>Cellulophaga</taxon>
    </lineage>
</organism>
<dbReference type="RefSeq" id="WP_074539235.1">
    <property type="nucleotide sequence ID" value="NZ_FNBD01000013.1"/>
</dbReference>
<evidence type="ECO:0000259" key="7">
    <source>
        <dbReference type="PROSITE" id="PS50112"/>
    </source>
</evidence>
<dbReference type="Pfam" id="PF13426">
    <property type="entry name" value="PAS_9"/>
    <property type="match status" value="1"/>
</dbReference>
<dbReference type="SUPFAM" id="SSF55785">
    <property type="entry name" value="PYP-like sensor domain (PAS domain)"/>
    <property type="match status" value="3"/>
</dbReference>
<dbReference type="EMBL" id="FNBD01000013">
    <property type="protein sequence ID" value="SDF38419.1"/>
    <property type="molecule type" value="Genomic_DNA"/>
</dbReference>
<evidence type="ECO:0000256" key="2">
    <source>
        <dbReference type="ARBA" id="ARBA00012438"/>
    </source>
</evidence>
<name>A0A1G7KNS1_9FLAO</name>
<dbReference type="NCBIfam" id="TIGR00229">
    <property type="entry name" value="sensory_box"/>
    <property type="match status" value="2"/>
</dbReference>
<dbReference type="CDD" id="cd00130">
    <property type="entry name" value="PAS"/>
    <property type="match status" value="1"/>
</dbReference>
<dbReference type="InterPro" id="IPR003594">
    <property type="entry name" value="HATPase_dom"/>
</dbReference>
<keyword evidence="4" id="KW-0808">Transferase</keyword>
<comment type="catalytic activity">
    <reaction evidence="1">
        <text>ATP + protein L-histidine = ADP + protein N-phospho-L-histidine.</text>
        <dbReference type="EC" id="2.7.13.3"/>
    </reaction>
</comment>
<keyword evidence="10" id="KW-1185">Reference proteome</keyword>
<dbReference type="InterPro" id="IPR052162">
    <property type="entry name" value="Sensor_kinase/Photoreceptor"/>
</dbReference>
<evidence type="ECO:0000313" key="9">
    <source>
        <dbReference type="EMBL" id="SDF38419.1"/>
    </source>
</evidence>
<dbReference type="Pfam" id="PF02518">
    <property type="entry name" value="HATPase_c"/>
    <property type="match status" value="1"/>
</dbReference>
<accession>A0A1G7KNS1</accession>
<protein>
    <recommendedName>
        <fullName evidence="2">histidine kinase</fullName>
        <ecNumber evidence="2">2.7.13.3</ecNumber>
    </recommendedName>
</protein>
<dbReference type="GO" id="GO:0004673">
    <property type="term" value="F:protein histidine kinase activity"/>
    <property type="evidence" value="ECO:0007669"/>
    <property type="project" value="UniProtKB-EC"/>
</dbReference>
<dbReference type="SMART" id="SM00091">
    <property type="entry name" value="PAS"/>
    <property type="match status" value="1"/>
</dbReference>
<reference evidence="10" key="1">
    <citation type="submission" date="2016-10" db="EMBL/GenBank/DDBJ databases">
        <authorList>
            <person name="Varghese N."/>
            <person name="Submissions S."/>
        </authorList>
    </citation>
    <scope>NUCLEOTIDE SEQUENCE [LARGE SCALE GENOMIC DNA]</scope>
    <source>
        <strain evidence="10">DSM 24729</strain>
    </source>
</reference>
<evidence type="ECO:0000256" key="1">
    <source>
        <dbReference type="ARBA" id="ARBA00000085"/>
    </source>
</evidence>
<proteinExistence type="predicted"/>
<feature type="domain" description="Histidine kinase" evidence="6">
    <location>
        <begin position="401"/>
        <end position="614"/>
    </location>
</feature>
<dbReference type="InterPro" id="IPR035965">
    <property type="entry name" value="PAS-like_dom_sf"/>
</dbReference>
<evidence type="ECO:0000256" key="5">
    <source>
        <dbReference type="ARBA" id="ARBA00022777"/>
    </source>
</evidence>
<dbReference type="PRINTS" id="PR00344">
    <property type="entry name" value="BCTRLSENSOR"/>
</dbReference>
<dbReference type="SMART" id="SM00086">
    <property type="entry name" value="PAC"/>
    <property type="match status" value="3"/>
</dbReference>
<dbReference type="EC" id="2.7.13.3" evidence="2"/>
<gene>
    <name evidence="9" type="ORF">SAMN04487992_11354</name>
</gene>
<dbReference type="InterPro" id="IPR001610">
    <property type="entry name" value="PAC"/>
</dbReference>